<evidence type="ECO:0000313" key="10">
    <source>
        <dbReference type="Proteomes" id="UP000530928"/>
    </source>
</evidence>
<comment type="subcellular location">
    <subcellularLocation>
        <location evidence="1">Membrane</location>
    </subcellularLocation>
</comment>
<dbReference type="InterPro" id="IPR005548">
    <property type="entry name" value="Cell_div_FtsQ/DivIB_C"/>
</dbReference>
<dbReference type="PANTHER" id="PTHR37820:SF1">
    <property type="entry name" value="CELL DIVISION PROTEIN FTSQ"/>
    <property type="match status" value="1"/>
</dbReference>
<keyword evidence="10" id="KW-1185">Reference proteome</keyword>
<dbReference type="InterPro" id="IPR050487">
    <property type="entry name" value="FtsQ_DivIB"/>
</dbReference>
<dbReference type="AlphaFoldDB" id="A0A7W0CEH2"/>
<evidence type="ECO:0000256" key="5">
    <source>
        <dbReference type="ARBA" id="ARBA00022989"/>
    </source>
</evidence>
<keyword evidence="7" id="KW-0131">Cell cycle</keyword>
<dbReference type="GO" id="GO:0051301">
    <property type="term" value="P:cell division"/>
    <property type="evidence" value="ECO:0007669"/>
    <property type="project" value="UniProtKB-KW"/>
</dbReference>
<dbReference type="RefSeq" id="WP_181608457.1">
    <property type="nucleotide sequence ID" value="NZ_BAABAM010000001.1"/>
</dbReference>
<evidence type="ECO:0000256" key="1">
    <source>
        <dbReference type="ARBA" id="ARBA00004370"/>
    </source>
</evidence>
<proteinExistence type="predicted"/>
<dbReference type="PANTHER" id="PTHR37820">
    <property type="entry name" value="CELL DIVISION PROTEIN DIVIB"/>
    <property type="match status" value="1"/>
</dbReference>
<keyword evidence="5" id="KW-1133">Transmembrane helix</keyword>
<evidence type="ECO:0000256" key="3">
    <source>
        <dbReference type="ARBA" id="ARBA00022618"/>
    </source>
</evidence>
<dbReference type="Pfam" id="PF08478">
    <property type="entry name" value="POTRA_1"/>
    <property type="match status" value="1"/>
</dbReference>
<dbReference type="Proteomes" id="UP000530928">
    <property type="component" value="Unassembled WGS sequence"/>
</dbReference>
<sequence length="220" mass="23343">MRARTLLIVLLTACVVGSAAWLVFGSPVLGVRSVAIVGNLTVATDEIRRRAAVPELQPLATVDLAGVEGRVMEIRKLAAVEVSRSWPSTLTIEVVEREPVAVVPVNGKAALIDREGVVTEIRDVAPPRLPVLKLDRPGPADPATRAALLVVNSLPPDLARQVDQIRATSADGVSLLLADGRQVVWGAPDQAEAKIRVLGTLLAKKARIYDVSSPDVVTVK</sequence>
<accession>A0A7W0CEH2</accession>
<dbReference type="EMBL" id="JACDUR010000001">
    <property type="protein sequence ID" value="MBA2889693.1"/>
    <property type="molecule type" value="Genomic_DNA"/>
</dbReference>
<name>A0A7W0CEH2_9ACTN</name>
<keyword evidence="4" id="KW-0812">Transmembrane</keyword>
<reference evidence="9 10" key="1">
    <citation type="submission" date="2020-07" db="EMBL/GenBank/DDBJ databases">
        <title>Genomic Encyclopedia of Type Strains, Phase IV (KMG-IV): sequencing the most valuable type-strain genomes for metagenomic binning, comparative biology and taxonomic classification.</title>
        <authorList>
            <person name="Goeker M."/>
        </authorList>
    </citation>
    <scope>NUCLEOTIDE SEQUENCE [LARGE SCALE GENOMIC DNA]</scope>
    <source>
        <strain evidence="9 10">DSM 45533</strain>
    </source>
</reference>
<protein>
    <submittedName>
        <fullName evidence="9">Cell division protein FtsQ</fullName>
    </submittedName>
</protein>
<evidence type="ECO:0000256" key="4">
    <source>
        <dbReference type="ARBA" id="ARBA00022692"/>
    </source>
</evidence>
<keyword evidence="6" id="KW-0472">Membrane</keyword>
<dbReference type="InterPro" id="IPR013685">
    <property type="entry name" value="POTRA_FtsQ_type"/>
</dbReference>
<evidence type="ECO:0000259" key="8">
    <source>
        <dbReference type="PROSITE" id="PS51779"/>
    </source>
</evidence>
<dbReference type="Pfam" id="PF03799">
    <property type="entry name" value="FtsQ_DivIB_C"/>
    <property type="match status" value="1"/>
</dbReference>
<dbReference type="GO" id="GO:0005886">
    <property type="term" value="C:plasma membrane"/>
    <property type="evidence" value="ECO:0007669"/>
    <property type="project" value="TreeGrafter"/>
</dbReference>
<dbReference type="Gene3D" id="3.10.20.310">
    <property type="entry name" value="membrane protein fhac"/>
    <property type="match status" value="1"/>
</dbReference>
<evidence type="ECO:0000256" key="2">
    <source>
        <dbReference type="ARBA" id="ARBA00022475"/>
    </source>
</evidence>
<organism evidence="9 10">
    <name type="scientific">Nonomuraea soli</name>
    <dbReference type="NCBI Taxonomy" id="1032476"/>
    <lineage>
        <taxon>Bacteria</taxon>
        <taxon>Bacillati</taxon>
        <taxon>Actinomycetota</taxon>
        <taxon>Actinomycetes</taxon>
        <taxon>Streptosporangiales</taxon>
        <taxon>Streptosporangiaceae</taxon>
        <taxon>Nonomuraea</taxon>
    </lineage>
</organism>
<evidence type="ECO:0000313" key="9">
    <source>
        <dbReference type="EMBL" id="MBA2889693.1"/>
    </source>
</evidence>
<keyword evidence="3 9" id="KW-0132">Cell division</keyword>
<dbReference type="PROSITE" id="PS51779">
    <property type="entry name" value="POTRA"/>
    <property type="match status" value="1"/>
</dbReference>
<keyword evidence="2" id="KW-1003">Cell membrane</keyword>
<evidence type="ECO:0000256" key="6">
    <source>
        <dbReference type="ARBA" id="ARBA00023136"/>
    </source>
</evidence>
<feature type="domain" description="POTRA" evidence="8">
    <location>
        <begin position="29"/>
        <end position="97"/>
    </location>
</feature>
<evidence type="ECO:0000256" key="7">
    <source>
        <dbReference type="ARBA" id="ARBA00023306"/>
    </source>
</evidence>
<dbReference type="InterPro" id="IPR034746">
    <property type="entry name" value="POTRA"/>
</dbReference>
<comment type="caution">
    <text evidence="9">The sequence shown here is derived from an EMBL/GenBank/DDBJ whole genome shotgun (WGS) entry which is preliminary data.</text>
</comment>
<gene>
    <name evidence="9" type="ORF">HNR30_001028</name>
</gene>